<dbReference type="Gene3D" id="3.30.420.10">
    <property type="entry name" value="Ribonuclease H-like superfamily/Ribonuclease H"/>
    <property type="match status" value="2"/>
</dbReference>
<dbReference type="InterPro" id="IPR024567">
    <property type="entry name" value="RNase_HII/HIII_dom"/>
</dbReference>
<evidence type="ECO:0000256" key="10">
    <source>
        <dbReference type="SAM" id="MobiDB-lite"/>
    </source>
</evidence>
<dbReference type="InterPro" id="IPR001352">
    <property type="entry name" value="RNase_HII/HIII"/>
</dbReference>
<evidence type="ECO:0000256" key="7">
    <source>
        <dbReference type="ARBA" id="ARBA00022759"/>
    </source>
</evidence>
<dbReference type="GO" id="GO:0046872">
    <property type="term" value="F:metal ion binding"/>
    <property type="evidence" value="ECO:0007669"/>
    <property type="project" value="UniProtKB-KW"/>
</dbReference>
<dbReference type="CDD" id="cd07181">
    <property type="entry name" value="RNase_HII_eukaryota_like"/>
    <property type="match status" value="1"/>
</dbReference>
<gene>
    <name evidence="12" type="ORF">MPSI1_002467</name>
</gene>
<feature type="region of interest" description="Disordered" evidence="10">
    <location>
        <begin position="201"/>
        <end position="221"/>
    </location>
</feature>
<dbReference type="EMBL" id="CP118377">
    <property type="protein sequence ID" value="WFD43803.1"/>
    <property type="molecule type" value="Genomic_DNA"/>
</dbReference>
<evidence type="ECO:0000313" key="13">
    <source>
        <dbReference type="Proteomes" id="UP001214628"/>
    </source>
</evidence>
<evidence type="ECO:0000256" key="3">
    <source>
        <dbReference type="ARBA" id="ARBA00001946"/>
    </source>
</evidence>
<proteinExistence type="inferred from homology"/>
<keyword evidence="13" id="KW-1185">Reference proteome</keyword>
<dbReference type="InterPro" id="IPR023160">
    <property type="entry name" value="RNase_HII_hlx-loop-hlx_cap_dom"/>
</dbReference>
<evidence type="ECO:0000256" key="4">
    <source>
        <dbReference type="ARBA" id="ARBA00007058"/>
    </source>
</evidence>
<dbReference type="AlphaFoldDB" id="A0AAF0F6V5"/>
<keyword evidence="7 9" id="KW-0255">Endonuclease</keyword>
<sequence>MNASVPSVRDAPLTASYTYSSEVPAQCRAGKGAQRVPCVLGVDEAGRGPVLGPLVYGVAYCPEDQQEELREVGFADSKSLTAEKRTSLLEALREHHASMGRARLWRGFDSGRCGWLKQIFVDTVGDPATYARTLRGYFPKHPHIQWTVTRKADVIYPIVGAASIAAKVTRDRCLEHWNYAERNLTIHNLLSHKRKWEQDQQLETAADDTDQDSDAYITGSGYPGDPRTVRYLKETLDPVFGWAGIVRFSWATATTMLEEPLTKAEQKATTSMDSSPRYTALGTRIPTTTRGYSLRWIDEPATLTDYFSRTGSRKIGAARNLSTKASSTKAATEIPVKSNRKSHLQADRDAQRNSRPGIWADLSLSCADFTDIFKMEQ</sequence>
<evidence type="ECO:0000313" key="12">
    <source>
        <dbReference type="EMBL" id="WFD43803.1"/>
    </source>
</evidence>
<keyword evidence="8 9" id="KW-0378">Hydrolase</keyword>
<dbReference type="GO" id="GO:0004523">
    <property type="term" value="F:RNA-DNA hybrid ribonuclease activity"/>
    <property type="evidence" value="ECO:0007669"/>
    <property type="project" value="UniProtKB-EC"/>
</dbReference>
<keyword evidence="5 9" id="KW-0540">Nuclease</keyword>
<comment type="function">
    <text evidence="9">Endonuclease that specifically degrades the RNA of RNA-DNA hybrids.</text>
</comment>
<dbReference type="GO" id="GO:0006298">
    <property type="term" value="P:mismatch repair"/>
    <property type="evidence" value="ECO:0007669"/>
    <property type="project" value="TreeGrafter"/>
</dbReference>
<dbReference type="EC" id="3.1.26.4" evidence="9"/>
<evidence type="ECO:0000256" key="5">
    <source>
        <dbReference type="ARBA" id="ARBA00022722"/>
    </source>
</evidence>
<organism evidence="12 13">
    <name type="scientific">Malassezia psittaci</name>
    <dbReference type="NCBI Taxonomy" id="1821823"/>
    <lineage>
        <taxon>Eukaryota</taxon>
        <taxon>Fungi</taxon>
        <taxon>Dikarya</taxon>
        <taxon>Basidiomycota</taxon>
        <taxon>Ustilaginomycotina</taxon>
        <taxon>Malasseziomycetes</taxon>
        <taxon>Malasseziales</taxon>
        <taxon>Malasseziaceae</taxon>
        <taxon>Malassezia</taxon>
    </lineage>
</organism>
<keyword evidence="6" id="KW-0479">Metal-binding</keyword>
<dbReference type="Pfam" id="PF01351">
    <property type="entry name" value="RNase_HII"/>
    <property type="match status" value="2"/>
</dbReference>
<protein>
    <recommendedName>
        <fullName evidence="9">Ribonuclease</fullName>
        <ecNumber evidence="9">3.1.26.4</ecNumber>
    </recommendedName>
</protein>
<dbReference type="PANTHER" id="PTHR10954:SF7">
    <property type="entry name" value="RIBONUCLEASE H2 SUBUNIT A"/>
    <property type="match status" value="1"/>
</dbReference>
<dbReference type="GO" id="GO:0003723">
    <property type="term" value="F:RNA binding"/>
    <property type="evidence" value="ECO:0007669"/>
    <property type="project" value="InterPro"/>
</dbReference>
<evidence type="ECO:0000256" key="1">
    <source>
        <dbReference type="ARBA" id="ARBA00000077"/>
    </source>
</evidence>
<dbReference type="GO" id="GO:0032299">
    <property type="term" value="C:ribonuclease H2 complex"/>
    <property type="evidence" value="ECO:0007669"/>
    <property type="project" value="TreeGrafter"/>
</dbReference>
<dbReference type="PANTHER" id="PTHR10954">
    <property type="entry name" value="RIBONUCLEASE H2 SUBUNIT A"/>
    <property type="match status" value="1"/>
</dbReference>
<evidence type="ECO:0000259" key="11">
    <source>
        <dbReference type="Pfam" id="PF01351"/>
    </source>
</evidence>
<name>A0AAF0F6V5_9BASI</name>
<dbReference type="Proteomes" id="UP001214628">
    <property type="component" value="Chromosome 3"/>
</dbReference>
<comment type="cofactor">
    <cofactor evidence="2">
        <name>Mn(2+)</name>
        <dbReference type="ChEBI" id="CHEBI:29035"/>
    </cofactor>
</comment>
<evidence type="ECO:0000256" key="2">
    <source>
        <dbReference type="ARBA" id="ARBA00001936"/>
    </source>
</evidence>
<dbReference type="InterPro" id="IPR036397">
    <property type="entry name" value="RNaseH_sf"/>
</dbReference>
<dbReference type="Gene3D" id="1.10.10.460">
    <property type="entry name" value="Ribonuclease hii. Domain 2"/>
    <property type="match status" value="1"/>
</dbReference>
<dbReference type="GO" id="GO:0043137">
    <property type="term" value="P:DNA replication, removal of RNA primer"/>
    <property type="evidence" value="ECO:0007669"/>
    <property type="project" value="TreeGrafter"/>
</dbReference>
<dbReference type="InterPro" id="IPR012337">
    <property type="entry name" value="RNaseH-like_sf"/>
</dbReference>
<comment type="cofactor">
    <cofactor evidence="3">
        <name>Mg(2+)</name>
        <dbReference type="ChEBI" id="CHEBI:18420"/>
    </cofactor>
</comment>
<dbReference type="FunFam" id="1.10.10.460:FF:000001">
    <property type="entry name" value="Ribonuclease"/>
    <property type="match status" value="1"/>
</dbReference>
<reference evidence="12" key="1">
    <citation type="submission" date="2023-02" db="EMBL/GenBank/DDBJ databases">
        <title>Mating type loci evolution in Malassezia.</title>
        <authorList>
            <person name="Coelho M.A."/>
        </authorList>
    </citation>
    <scope>NUCLEOTIDE SEQUENCE</scope>
    <source>
        <strain evidence="12">CBS 14136</strain>
    </source>
</reference>
<comment type="similarity">
    <text evidence="4">Belongs to the RNase HII family. Eukaryotic subfamily.</text>
</comment>
<dbReference type="SUPFAM" id="SSF53098">
    <property type="entry name" value="Ribonuclease H-like"/>
    <property type="match status" value="1"/>
</dbReference>
<comment type="catalytic activity">
    <reaction evidence="1 9">
        <text>Endonucleolytic cleavage to 5'-phosphomonoester.</text>
        <dbReference type="EC" id="3.1.26.4"/>
    </reaction>
</comment>
<accession>A0AAF0F6V5</accession>
<feature type="region of interest" description="Disordered" evidence="10">
    <location>
        <begin position="326"/>
        <end position="352"/>
    </location>
</feature>
<feature type="domain" description="RNase H type-2" evidence="11">
    <location>
        <begin position="40"/>
        <end position="93"/>
    </location>
</feature>
<feature type="domain" description="RNase H type-2" evidence="11">
    <location>
        <begin position="117"/>
        <end position="180"/>
    </location>
</feature>
<evidence type="ECO:0000256" key="8">
    <source>
        <dbReference type="ARBA" id="ARBA00022801"/>
    </source>
</evidence>
<evidence type="ECO:0000256" key="9">
    <source>
        <dbReference type="RuleBase" id="RU003515"/>
    </source>
</evidence>
<evidence type="ECO:0000256" key="6">
    <source>
        <dbReference type="ARBA" id="ARBA00022723"/>
    </source>
</evidence>